<evidence type="ECO:0000313" key="2">
    <source>
        <dbReference type="Proteomes" id="UP000031368"/>
    </source>
</evidence>
<evidence type="ECO:0000313" key="1">
    <source>
        <dbReference type="EMBL" id="AJD41192.1"/>
    </source>
</evidence>
<dbReference type="KEGG" id="rga:RGR602_CH01861"/>
<dbReference type="AlphaFoldDB" id="A0A0B4X3T3"/>
<dbReference type="RefSeq" id="WP_039844841.1">
    <property type="nucleotide sequence ID" value="NZ_CP006877.1"/>
</dbReference>
<gene>
    <name evidence="1" type="ORF">RGR602_CH01861</name>
</gene>
<accession>A0A0B4X3T3</accession>
<organism evidence="1 2">
    <name type="scientific">Rhizobium gallicum bv. gallicum R602sp</name>
    <dbReference type="NCBI Taxonomy" id="1041138"/>
    <lineage>
        <taxon>Bacteria</taxon>
        <taxon>Pseudomonadati</taxon>
        <taxon>Pseudomonadota</taxon>
        <taxon>Alphaproteobacteria</taxon>
        <taxon>Hyphomicrobiales</taxon>
        <taxon>Rhizobiaceae</taxon>
        <taxon>Rhizobium/Agrobacterium group</taxon>
        <taxon>Rhizobium</taxon>
    </lineage>
</organism>
<dbReference type="EMBL" id="CP006877">
    <property type="protein sequence ID" value="AJD41192.1"/>
    <property type="molecule type" value="Genomic_DNA"/>
</dbReference>
<proteinExistence type="predicted"/>
<reference evidence="1 2" key="1">
    <citation type="submission" date="2013-11" db="EMBL/GenBank/DDBJ databases">
        <title>Complete genome sequence of Rhizobium gallicum bv. gallicum R602.</title>
        <authorList>
            <person name="Bustos P."/>
            <person name="Santamaria R.I."/>
            <person name="Lozano L."/>
            <person name="Acosta J.L."/>
            <person name="Ormeno-Orrillo E."/>
            <person name="Rogel M.A."/>
            <person name="Romero D."/>
            <person name="Cevallos M.A."/>
            <person name="Martinez-Romero E."/>
            <person name="Gonzalez V."/>
        </authorList>
    </citation>
    <scope>NUCLEOTIDE SEQUENCE [LARGE SCALE GENOMIC DNA]</scope>
    <source>
        <strain evidence="1 2">R602</strain>
    </source>
</reference>
<keyword evidence="2" id="KW-1185">Reference proteome</keyword>
<sequence length="61" mass="7178">MERVEPENADSNMATKVWSVTEFCARHRLDEEEETRLLQLFGPFATACELMHNAKRAPKWR</sequence>
<dbReference type="Proteomes" id="UP000031368">
    <property type="component" value="Chromosome"/>
</dbReference>
<dbReference type="HOGENOM" id="CLU_208577_0_0_5"/>
<name>A0A0B4X3T3_9HYPH</name>
<protein>
    <submittedName>
        <fullName evidence="1">Uncharacterized protein</fullName>
    </submittedName>
</protein>